<organism evidence="3 4">
    <name type="scientific">Levilactobacillus fuyuanensis</name>
    <dbReference type="NCBI Taxonomy" id="2486022"/>
    <lineage>
        <taxon>Bacteria</taxon>
        <taxon>Bacillati</taxon>
        <taxon>Bacillota</taxon>
        <taxon>Bacilli</taxon>
        <taxon>Lactobacillales</taxon>
        <taxon>Lactobacillaceae</taxon>
        <taxon>Levilactobacillus</taxon>
    </lineage>
</organism>
<reference evidence="4" key="1">
    <citation type="journal article" date="2019" name="Int. J. Syst. Evol. Microbiol.">
        <title>The Global Catalogue of Microorganisms (GCM) 10K type strain sequencing project: providing services to taxonomists for standard genome sequencing and annotation.</title>
        <authorList>
            <consortium name="The Broad Institute Genomics Platform"/>
            <consortium name="The Broad Institute Genome Sequencing Center for Infectious Disease"/>
            <person name="Wu L."/>
            <person name="Ma J."/>
        </authorList>
    </citation>
    <scope>NUCLEOTIDE SEQUENCE [LARGE SCALE GENOMIC DNA]</scope>
    <source>
        <strain evidence="4">CCM 8906</strain>
    </source>
</reference>
<keyword evidence="1 3" id="KW-0378">Hydrolase</keyword>
<dbReference type="EMBL" id="JBHTOM010000003">
    <property type="protein sequence ID" value="MFD1548570.1"/>
    <property type="molecule type" value="Genomic_DNA"/>
</dbReference>
<gene>
    <name evidence="3" type="ORF">ACFQ5T_02605</name>
</gene>
<comment type="caution">
    <text evidence="3">The sequence shown here is derived from an EMBL/GenBank/DDBJ whole genome shotgun (WGS) entry which is preliminary data.</text>
</comment>
<feature type="domain" description="BD-FAE-like" evidence="2">
    <location>
        <begin position="30"/>
        <end position="124"/>
    </location>
</feature>
<dbReference type="SUPFAM" id="SSF53474">
    <property type="entry name" value="alpha/beta-Hydrolases"/>
    <property type="match status" value="1"/>
</dbReference>
<evidence type="ECO:0000256" key="1">
    <source>
        <dbReference type="ARBA" id="ARBA00022801"/>
    </source>
</evidence>
<evidence type="ECO:0000313" key="3">
    <source>
        <dbReference type="EMBL" id="MFD1548570.1"/>
    </source>
</evidence>
<dbReference type="Pfam" id="PF20434">
    <property type="entry name" value="BD-FAE"/>
    <property type="match status" value="1"/>
</dbReference>
<dbReference type="PANTHER" id="PTHR48081:SF6">
    <property type="entry name" value="PEPTIDASE S9 PROLYL OLIGOPEPTIDASE CATALYTIC DOMAIN-CONTAINING PROTEIN"/>
    <property type="match status" value="1"/>
</dbReference>
<dbReference type="InterPro" id="IPR029058">
    <property type="entry name" value="AB_hydrolase_fold"/>
</dbReference>
<proteinExistence type="predicted"/>
<dbReference type="Proteomes" id="UP001597195">
    <property type="component" value="Unassembled WGS sequence"/>
</dbReference>
<dbReference type="GO" id="GO:0016787">
    <property type="term" value="F:hydrolase activity"/>
    <property type="evidence" value="ECO:0007669"/>
    <property type="project" value="UniProtKB-KW"/>
</dbReference>
<dbReference type="Gene3D" id="3.40.50.1820">
    <property type="entry name" value="alpha/beta hydrolase"/>
    <property type="match status" value="1"/>
</dbReference>
<dbReference type="InterPro" id="IPR050300">
    <property type="entry name" value="GDXG_lipolytic_enzyme"/>
</dbReference>
<accession>A0ABW4H1G4</accession>
<dbReference type="PANTHER" id="PTHR48081">
    <property type="entry name" value="AB HYDROLASE SUPERFAMILY PROTEIN C4A8.06C"/>
    <property type="match status" value="1"/>
</dbReference>
<evidence type="ECO:0000313" key="4">
    <source>
        <dbReference type="Proteomes" id="UP001597195"/>
    </source>
</evidence>
<evidence type="ECO:0000259" key="2">
    <source>
        <dbReference type="Pfam" id="PF20434"/>
    </source>
</evidence>
<dbReference type="RefSeq" id="WP_164508813.1">
    <property type="nucleotide sequence ID" value="NZ_JBHTOM010000003.1"/>
</dbReference>
<dbReference type="InterPro" id="IPR049492">
    <property type="entry name" value="BD-FAE-like_dom"/>
</dbReference>
<keyword evidence="4" id="KW-1185">Reference proteome</keyword>
<sequence>MKTRKLTCGTAYPVTVTYYQPAAIADFHNQPRRPLVILLPGGGYQFYSDRENEIMALQYLAQGFAVAVVAYRLRDEPPVLPTALYQLANVVGDFHRNAATYGIDADKILLAGFSAGGHLAALYADLWPTLGVAVAADSDDLAVSALMLAYPVIGLRLGWPASEAELQEITADWSQHEADLLVTPQNPATFIWATREDELVPVTNTQHYVTALREQHVPVTEIIYPHGPHGLSLARAVTAFPRSFDPRDLAFGEHFIRPDVAGWFPRHLNWLAARWNLTKFWLQQ</sequence>
<name>A0ABW4H1G4_9LACO</name>
<protein>
    <submittedName>
        <fullName evidence="3">Alpha/beta hydrolase</fullName>
    </submittedName>
</protein>